<dbReference type="Gene3D" id="1.25.40.10">
    <property type="entry name" value="Tetratricopeptide repeat domain"/>
    <property type="match status" value="2"/>
</dbReference>
<feature type="domain" description="Cytochrome c-type biogenesis protein H TPR" evidence="3">
    <location>
        <begin position="15"/>
        <end position="109"/>
    </location>
</feature>
<dbReference type="Gene3D" id="3.40.50.300">
    <property type="entry name" value="P-loop containing nucleotide triphosphate hydrolases"/>
    <property type="match status" value="1"/>
</dbReference>
<dbReference type="Proteomes" id="UP001596425">
    <property type="component" value="Unassembled WGS sequence"/>
</dbReference>
<dbReference type="RefSeq" id="WP_193189148.1">
    <property type="nucleotide sequence ID" value="NZ_JACZFR010000001.1"/>
</dbReference>
<dbReference type="InterPro" id="IPR019734">
    <property type="entry name" value="TPR_rpt"/>
</dbReference>
<dbReference type="Pfam" id="PF13469">
    <property type="entry name" value="Sulfotransfer_3"/>
    <property type="match status" value="1"/>
</dbReference>
<protein>
    <submittedName>
        <fullName evidence="4">Sulfotransferase</fullName>
    </submittedName>
</protein>
<dbReference type="PANTHER" id="PTHR12788">
    <property type="entry name" value="PROTEIN-TYROSINE SULFOTRANSFERASE 2"/>
    <property type="match status" value="1"/>
</dbReference>
<feature type="repeat" description="TPR" evidence="2">
    <location>
        <begin position="141"/>
        <end position="174"/>
    </location>
</feature>
<dbReference type="InterPro" id="IPR027417">
    <property type="entry name" value="P-loop_NTPase"/>
</dbReference>
<evidence type="ECO:0000256" key="2">
    <source>
        <dbReference type="PROSITE-ProRule" id="PRU00339"/>
    </source>
</evidence>
<keyword evidence="5" id="KW-1185">Reference proteome</keyword>
<keyword evidence="1" id="KW-0808">Transferase</keyword>
<dbReference type="SUPFAM" id="SSF48452">
    <property type="entry name" value="TPR-like"/>
    <property type="match status" value="1"/>
</dbReference>
<dbReference type="Pfam" id="PF23914">
    <property type="entry name" value="TPR_CcmH_CycH"/>
    <property type="match status" value="1"/>
</dbReference>
<dbReference type="InterPro" id="IPR011990">
    <property type="entry name" value="TPR-like_helical_dom_sf"/>
</dbReference>
<feature type="repeat" description="TPR" evidence="2">
    <location>
        <begin position="38"/>
        <end position="71"/>
    </location>
</feature>
<accession>A0ABW1YKW8</accession>
<sequence length="528" mass="59038">MNNTELVCLQARGLLSQGQVREAVAAIRTLLDAQPEYADGWLVLSEIQAAAGNFQQASMACDRALSLAPNSIDALLQYCRCGLAAGSASNRVQSYALQLAEMALADPHQLNELGRIFASMEQHEMAEAQYRHAIGLRGDEPGFYYNLATAQRFLGKLSDAEESLRRVLELNPRDSEAYLLLSGLRRQDGEFNHIAPMQALLADGGLPARERVNLHYALAKELEDLGHYKGSFQQLESGARLRRQNMRYNLQGDLAVMQSLQRNFDSGFFARCVAGCESVEPIFILGMPRTGSTLLERILSSHSQVQSAGELNNFALQMMKAVHSASTGSSARLTKLQLVEASRGIDFGALGVAYIDSTRLLTGKKPHFIDKLPFNYLYIGLIHAALPNAKIIHMQRHPMDTCYAIYKQLFESAYPFSYDLEELGNYYLAYRQLMDHWQEVLPGRICEVRYEDLVENVEATAHRVMDYCGLEWQVQCLDFYRSREASTTASAAQVRQPIYSSSIGKWKNYRQQLQPLVGILQAGGIEVD</sequence>
<dbReference type="SUPFAM" id="SSF52540">
    <property type="entry name" value="P-loop containing nucleoside triphosphate hydrolases"/>
    <property type="match status" value="1"/>
</dbReference>
<dbReference type="Pfam" id="PF13432">
    <property type="entry name" value="TPR_16"/>
    <property type="match status" value="1"/>
</dbReference>
<dbReference type="EMBL" id="JBHSVR010000001">
    <property type="protein sequence ID" value="MFC6633374.1"/>
    <property type="molecule type" value="Genomic_DNA"/>
</dbReference>
<proteinExistence type="predicted"/>
<evidence type="ECO:0000256" key="1">
    <source>
        <dbReference type="ARBA" id="ARBA00022679"/>
    </source>
</evidence>
<name>A0ABW1YKW8_9GAMM</name>
<evidence type="ECO:0000259" key="3">
    <source>
        <dbReference type="Pfam" id="PF23914"/>
    </source>
</evidence>
<dbReference type="PROSITE" id="PS50005">
    <property type="entry name" value="TPR"/>
    <property type="match status" value="2"/>
</dbReference>
<comment type="caution">
    <text evidence="4">The sequence shown here is derived from an EMBL/GenBank/DDBJ whole genome shotgun (WGS) entry which is preliminary data.</text>
</comment>
<dbReference type="SMART" id="SM00028">
    <property type="entry name" value="TPR"/>
    <property type="match status" value="5"/>
</dbReference>
<keyword evidence="2" id="KW-0802">TPR repeat</keyword>
<gene>
    <name evidence="4" type="ORF">ACFQBM_08790</name>
</gene>
<dbReference type="InterPro" id="IPR056413">
    <property type="entry name" value="TPR_CcmH_CycH"/>
</dbReference>
<dbReference type="PANTHER" id="PTHR12788:SF10">
    <property type="entry name" value="PROTEIN-TYROSINE SULFOTRANSFERASE"/>
    <property type="match status" value="1"/>
</dbReference>
<organism evidence="4 5">
    <name type="scientific">Microbulbifer taiwanensis</name>
    <dbReference type="NCBI Taxonomy" id="986746"/>
    <lineage>
        <taxon>Bacteria</taxon>
        <taxon>Pseudomonadati</taxon>
        <taxon>Pseudomonadota</taxon>
        <taxon>Gammaproteobacteria</taxon>
        <taxon>Cellvibrionales</taxon>
        <taxon>Microbulbiferaceae</taxon>
        <taxon>Microbulbifer</taxon>
    </lineage>
</organism>
<evidence type="ECO:0000313" key="4">
    <source>
        <dbReference type="EMBL" id="MFC6633374.1"/>
    </source>
</evidence>
<dbReference type="InterPro" id="IPR026634">
    <property type="entry name" value="TPST-like"/>
</dbReference>
<reference evidence="5" key="1">
    <citation type="journal article" date="2019" name="Int. J. Syst. Evol. Microbiol.">
        <title>The Global Catalogue of Microorganisms (GCM) 10K type strain sequencing project: providing services to taxonomists for standard genome sequencing and annotation.</title>
        <authorList>
            <consortium name="The Broad Institute Genomics Platform"/>
            <consortium name="The Broad Institute Genome Sequencing Center for Infectious Disease"/>
            <person name="Wu L."/>
            <person name="Ma J."/>
        </authorList>
    </citation>
    <scope>NUCLEOTIDE SEQUENCE [LARGE SCALE GENOMIC DNA]</scope>
    <source>
        <strain evidence="5">CGMCC 1.13718</strain>
    </source>
</reference>
<dbReference type="Pfam" id="PF13181">
    <property type="entry name" value="TPR_8"/>
    <property type="match status" value="1"/>
</dbReference>
<evidence type="ECO:0000313" key="5">
    <source>
        <dbReference type="Proteomes" id="UP001596425"/>
    </source>
</evidence>